<accession>A0A0R3RVM5</accession>
<evidence type="ECO:0000313" key="9">
    <source>
        <dbReference type="Proteomes" id="UP000050640"/>
    </source>
</evidence>
<dbReference type="InterPro" id="IPR054708">
    <property type="entry name" value="MTPAP-like_central"/>
</dbReference>
<dbReference type="PANTHER" id="PTHR12271">
    <property type="entry name" value="POLY A POLYMERASE CID PAP -RELATED"/>
    <property type="match status" value="1"/>
</dbReference>
<comment type="cofactor">
    <cofactor evidence="2">
        <name>Mg(2+)</name>
        <dbReference type="ChEBI" id="CHEBI:18420"/>
    </cofactor>
</comment>
<dbReference type="GO" id="GO:1990817">
    <property type="term" value="F:poly(A) RNA polymerase activity"/>
    <property type="evidence" value="ECO:0007669"/>
    <property type="project" value="UniProtKB-ARBA"/>
</dbReference>
<protein>
    <submittedName>
        <fullName evidence="10">PAP-associated domain-containing protein</fullName>
    </submittedName>
</protein>
<dbReference type="Pfam" id="PF03828">
    <property type="entry name" value="PAP_assoc"/>
    <property type="match status" value="1"/>
</dbReference>
<dbReference type="STRING" id="1147741.A0A0R3RVM5"/>
<evidence type="ECO:0000256" key="6">
    <source>
        <dbReference type="SAM" id="MobiDB-lite"/>
    </source>
</evidence>
<keyword evidence="5" id="KW-0460">Magnesium</keyword>
<dbReference type="Pfam" id="PF22600">
    <property type="entry name" value="MTPAP-like_central"/>
    <property type="match status" value="1"/>
</dbReference>
<dbReference type="WBParaSite" id="EEL_0000616901-mRNA-1">
    <property type="protein sequence ID" value="EEL_0000616901-mRNA-1"/>
    <property type="gene ID" value="EEL_0000616901"/>
</dbReference>
<dbReference type="GO" id="GO:0046872">
    <property type="term" value="F:metal ion binding"/>
    <property type="evidence" value="ECO:0007669"/>
    <property type="project" value="UniProtKB-KW"/>
</dbReference>
<dbReference type="Gene3D" id="1.10.1410.10">
    <property type="match status" value="1"/>
</dbReference>
<evidence type="ECO:0000256" key="5">
    <source>
        <dbReference type="ARBA" id="ARBA00022842"/>
    </source>
</evidence>
<keyword evidence="4" id="KW-0479">Metal-binding</keyword>
<feature type="compositionally biased region" description="Polar residues" evidence="6">
    <location>
        <begin position="12"/>
        <end position="23"/>
    </location>
</feature>
<comment type="cofactor">
    <cofactor evidence="1">
        <name>Mn(2+)</name>
        <dbReference type="ChEBI" id="CHEBI:29035"/>
    </cofactor>
</comment>
<feature type="region of interest" description="Disordered" evidence="6">
    <location>
        <begin position="1"/>
        <end position="23"/>
    </location>
</feature>
<sequence length="937" mass="107075">MTTKNKSDYLGNGQNLRNDQCGGNNSEVDVIQLDSSDENIENENDNHGKFWQLMRACAQRKVRVHSYSYRKQQYCAIGSVVLHRTAKTNLRKRLDDGDVHYYDVGSVIQLCSVIKTLTYGMYLKRLSRQKSKCVLAVAEPLFQQLRPYLLGETEIRPSAIDPNGPVPLLKEASLVNNKYLKEKASTPSTSVSTRALNEQVTIDGIEGEFFENPCYMEFLMNWLMHTNLECVKNTCVIKLTTEQQTELNTTDESCHHVFMTINHLPASHFFGSGFGLDQKKAFWAASRSIVRRLYHAGFITPLLYRTIGKFGRAEFSGKMKSWRRIKEWKIVRNAVEWFRNTMTARIPHWVQLTKNGLSTEEFVKMTDEVLATSRIIAEKHGVEWNRITTRKRKSNESMEYLIETKKNKNFSSRKVIFFIFEQNDEFSQLVEIDETKLEGKANFLNSLNVPSTSTALMPNSEMNLYNNSRTTAKDGVVSINDKFHICLTKTIKTGIASNQDANHGDCAAMEPVKAKSTVTCGNRSISNVHENLSCYEIADDEDVILEEEILPPVNIHAASVSTLPFNSSGSKYGALCSVLGVTCMEETLAIRSIIKEKRAMFAKEFKLFDEHIWRHFQINGQDDRTFSWKMTVRQKLLTLIRQVYKDSNLIAVGSTVNGCGSYNSDMDLCICQPYKNHSFEASRSYSIHVLRKLHKKFITNWRQMFKTCQYIPAKVPIIKLEMAAPYEELEIDINCNNVAGIYNSHLLHYYSRVDDRFPALCLLVKHWAINAGINNAMMGTLNSYSLILMVLHFLQCGTFPPVLPNLQFLYPSLFNATCSLDSLELFRDLPYPLPPRELNSETVGELLIAFFDYYARFDFKNRAISIRNGCVYGRDLLADSTMRFKIFIEEPYDQKNTARCVTSIENLQLIREAFTSARNAFLQTSAGPPVLEYIGVR</sequence>
<feature type="domain" description="Poly(A) RNA polymerase mitochondrial-like central palm" evidence="8">
    <location>
        <begin position="608"/>
        <end position="752"/>
    </location>
</feature>
<proteinExistence type="predicted"/>
<evidence type="ECO:0000313" key="10">
    <source>
        <dbReference type="WBParaSite" id="EEL_0000616901-mRNA-1"/>
    </source>
</evidence>
<dbReference type="InterPro" id="IPR043519">
    <property type="entry name" value="NT_sf"/>
</dbReference>
<dbReference type="GO" id="GO:0031123">
    <property type="term" value="P:RNA 3'-end processing"/>
    <property type="evidence" value="ECO:0007669"/>
    <property type="project" value="TreeGrafter"/>
</dbReference>
<evidence type="ECO:0000259" key="8">
    <source>
        <dbReference type="Pfam" id="PF22600"/>
    </source>
</evidence>
<name>A0A0R3RVM5_9BILA</name>
<dbReference type="CDD" id="cd05402">
    <property type="entry name" value="NT_PAP_TUTase"/>
    <property type="match status" value="1"/>
</dbReference>
<keyword evidence="9" id="KW-1185">Reference proteome</keyword>
<dbReference type="PANTHER" id="PTHR12271:SF117">
    <property type="entry name" value="PAP-ASSOCIATED DOMAIN-CONTAINING PROTEIN"/>
    <property type="match status" value="1"/>
</dbReference>
<dbReference type="Gene3D" id="3.30.460.10">
    <property type="entry name" value="Beta Polymerase, domain 2"/>
    <property type="match status" value="1"/>
</dbReference>
<evidence type="ECO:0000259" key="7">
    <source>
        <dbReference type="Pfam" id="PF03828"/>
    </source>
</evidence>
<evidence type="ECO:0000256" key="2">
    <source>
        <dbReference type="ARBA" id="ARBA00001946"/>
    </source>
</evidence>
<dbReference type="Proteomes" id="UP000050640">
    <property type="component" value="Unplaced"/>
</dbReference>
<evidence type="ECO:0000256" key="1">
    <source>
        <dbReference type="ARBA" id="ARBA00001936"/>
    </source>
</evidence>
<keyword evidence="3" id="KW-0808">Transferase</keyword>
<dbReference type="SUPFAM" id="SSF81631">
    <property type="entry name" value="PAP/OAS1 substrate-binding domain"/>
    <property type="match status" value="1"/>
</dbReference>
<evidence type="ECO:0000256" key="4">
    <source>
        <dbReference type="ARBA" id="ARBA00022723"/>
    </source>
</evidence>
<feature type="domain" description="PAP-associated" evidence="7">
    <location>
        <begin position="843"/>
        <end position="896"/>
    </location>
</feature>
<dbReference type="AlphaFoldDB" id="A0A0R3RVM5"/>
<organism evidence="9 10">
    <name type="scientific">Elaeophora elaphi</name>
    <dbReference type="NCBI Taxonomy" id="1147741"/>
    <lineage>
        <taxon>Eukaryota</taxon>
        <taxon>Metazoa</taxon>
        <taxon>Ecdysozoa</taxon>
        <taxon>Nematoda</taxon>
        <taxon>Chromadorea</taxon>
        <taxon>Rhabditida</taxon>
        <taxon>Spirurina</taxon>
        <taxon>Spiruromorpha</taxon>
        <taxon>Filarioidea</taxon>
        <taxon>Onchocercidae</taxon>
        <taxon>Elaeophora</taxon>
    </lineage>
</organism>
<dbReference type="InterPro" id="IPR002058">
    <property type="entry name" value="PAP_assoc"/>
</dbReference>
<reference evidence="10" key="1">
    <citation type="submission" date="2016-04" db="UniProtKB">
        <authorList>
            <consortium name="WormBaseParasite"/>
        </authorList>
    </citation>
    <scope>IDENTIFICATION</scope>
</reference>
<dbReference type="SUPFAM" id="SSF81301">
    <property type="entry name" value="Nucleotidyltransferase"/>
    <property type="match status" value="1"/>
</dbReference>
<evidence type="ECO:0000256" key="3">
    <source>
        <dbReference type="ARBA" id="ARBA00022679"/>
    </source>
</evidence>